<keyword evidence="5" id="KW-0998">Cell outer membrane</keyword>
<accession>A0A098S4R9</accession>
<evidence type="ECO:0000313" key="10">
    <source>
        <dbReference type="Proteomes" id="UP000029736"/>
    </source>
</evidence>
<dbReference type="InterPro" id="IPR011990">
    <property type="entry name" value="TPR-like_helical_dom_sf"/>
</dbReference>
<keyword evidence="4" id="KW-0472">Membrane</keyword>
<feature type="region of interest" description="Disordered" evidence="6">
    <location>
        <begin position="397"/>
        <end position="435"/>
    </location>
</feature>
<evidence type="ECO:0000313" key="9">
    <source>
        <dbReference type="EMBL" id="KGE87150.1"/>
    </source>
</evidence>
<dbReference type="GO" id="GO:0009279">
    <property type="term" value="C:cell outer membrane"/>
    <property type="evidence" value="ECO:0007669"/>
    <property type="project" value="UniProtKB-SubCell"/>
</dbReference>
<evidence type="ECO:0000256" key="4">
    <source>
        <dbReference type="ARBA" id="ARBA00023136"/>
    </source>
</evidence>
<feature type="domain" description="RagB/SusD" evidence="8">
    <location>
        <begin position="320"/>
        <end position="418"/>
    </location>
</feature>
<comment type="similarity">
    <text evidence="2">Belongs to the SusD family.</text>
</comment>
<evidence type="ECO:0000256" key="2">
    <source>
        <dbReference type="ARBA" id="ARBA00006275"/>
    </source>
</evidence>
<dbReference type="Gene3D" id="1.25.40.390">
    <property type="match status" value="2"/>
</dbReference>
<proteinExistence type="inferred from homology"/>
<feature type="signal peptide" evidence="7">
    <location>
        <begin position="1"/>
        <end position="21"/>
    </location>
</feature>
<dbReference type="AlphaFoldDB" id="A0A098S4R9"/>
<dbReference type="EMBL" id="JPOS01000038">
    <property type="protein sequence ID" value="KGE87150.1"/>
    <property type="molecule type" value="Genomic_DNA"/>
</dbReference>
<sequence>MISRYKTLSSLLMALMLLASCETDFTNPGAATEDQVLNSPDGLIGLAVGIQKRWSVGRQSPVYTTVTAAGFTTFELRLINPGNSEENALSIGKDELIGTNGVVSNLWEEALLVRNESDQILANAEKIPDAGVRSGLIATGAIFKALANGTLAQFFEQLPLANAENAVFSSREAALEDAIATLEAARSTVNAAPVSAAFLDKTPASIDAINTINALLARYHNMLGNHDAAIEAANRVDLSSMSTFAYDAVNTNPIAFVSILTNNVYQPVDLTLGLPDGLAPDAGDQRLPFYFQNLTPDNNDFRAAAFWDAPDKAIPVYLPGEMALIRAEALARKGMVGEAIDALNEVLTKQPTEDAFGVGAGLDAYNGAETQEAVLDAIYANRCIELMMSGLRLEDSRRFGRPAPNTDNEERNRNFYPYPDSERANNTNTPEDPEI</sequence>
<dbReference type="SUPFAM" id="SSF48452">
    <property type="entry name" value="TPR-like"/>
    <property type="match status" value="1"/>
</dbReference>
<dbReference type="Pfam" id="PF07980">
    <property type="entry name" value="SusD_RagB"/>
    <property type="match status" value="1"/>
</dbReference>
<protein>
    <recommendedName>
        <fullName evidence="8">RagB/SusD domain-containing protein</fullName>
    </recommendedName>
</protein>
<dbReference type="STRING" id="1524460.IX84_15945"/>
<evidence type="ECO:0000256" key="6">
    <source>
        <dbReference type="SAM" id="MobiDB-lite"/>
    </source>
</evidence>
<gene>
    <name evidence="9" type="ORF">IX84_15945</name>
</gene>
<dbReference type="PROSITE" id="PS51257">
    <property type="entry name" value="PROKAR_LIPOPROTEIN"/>
    <property type="match status" value="1"/>
</dbReference>
<evidence type="ECO:0000256" key="7">
    <source>
        <dbReference type="SAM" id="SignalP"/>
    </source>
</evidence>
<feature type="compositionally biased region" description="Polar residues" evidence="6">
    <location>
        <begin position="424"/>
        <end position="435"/>
    </location>
</feature>
<organism evidence="9 10">
    <name type="scientific">Phaeodactylibacter xiamenensis</name>
    <dbReference type="NCBI Taxonomy" id="1524460"/>
    <lineage>
        <taxon>Bacteria</taxon>
        <taxon>Pseudomonadati</taxon>
        <taxon>Bacteroidota</taxon>
        <taxon>Saprospiria</taxon>
        <taxon>Saprospirales</taxon>
        <taxon>Haliscomenobacteraceae</taxon>
        <taxon>Phaeodactylibacter</taxon>
    </lineage>
</organism>
<comment type="subcellular location">
    <subcellularLocation>
        <location evidence="1">Cell outer membrane</location>
    </subcellularLocation>
</comment>
<dbReference type="InterPro" id="IPR012944">
    <property type="entry name" value="SusD_RagB_dom"/>
</dbReference>
<dbReference type="Proteomes" id="UP000029736">
    <property type="component" value="Unassembled WGS sequence"/>
</dbReference>
<evidence type="ECO:0000256" key="5">
    <source>
        <dbReference type="ARBA" id="ARBA00023237"/>
    </source>
</evidence>
<evidence type="ECO:0000256" key="3">
    <source>
        <dbReference type="ARBA" id="ARBA00022729"/>
    </source>
</evidence>
<name>A0A098S4R9_9BACT</name>
<evidence type="ECO:0000256" key="1">
    <source>
        <dbReference type="ARBA" id="ARBA00004442"/>
    </source>
</evidence>
<keyword evidence="3 7" id="KW-0732">Signal</keyword>
<evidence type="ECO:0000259" key="8">
    <source>
        <dbReference type="Pfam" id="PF07980"/>
    </source>
</evidence>
<keyword evidence="10" id="KW-1185">Reference proteome</keyword>
<feature type="chain" id="PRO_5001939861" description="RagB/SusD domain-containing protein" evidence="7">
    <location>
        <begin position="22"/>
        <end position="435"/>
    </location>
</feature>
<comment type="caution">
    <text evidence="9">The sequence shown here is derived from an EMBL/GenBank/DDBJ whole genome shotgun (WGS) entry which is preliminary data.</text>
</comment>
<reference evidence="9 10" key="1">
    <citation type="journal article" date="2014" name="Int. J. Syst. Evol. Microbiol.">
        <title>Phaeodactylibacter xiamenensis gen. nov., sp. nov., a member of the family Saprospiraceae isolated from the marine alga Phaeodactylum tricornutum.</title>
        <authorList>
            <person name="Chen Z.Jr."/>
            <person name="Lei X."/>
            <person name="Lai Q."/>
            <person name="Li Y."/>
            <person name="Zhang B."/>
            <person name="Zhang J."/>
            <person name="Zhang H."/>
            <person name="Yang L."/>
            <person name="Zheng W."/>
            <person name="Tian Y."/>
            <person name="Yu Z."/>
            <person name="Xu H.Jr."/>
            <person name="Zheng T."/>
        </authorList>
    </citation>
    <scope>NUCLEOTIDE SEQUENCE [LARGE SCALE GENOMIC DNA]</scope>
    <source>
        <strain evidence="9 10">KD52</strain>
    </source>
</reference>